<dbReference type="Proteomes" id="UP001058273">
    <property type="component" value="Chromosome"/>
</dbReference>
<evidence type="ECO:0008006" key="4">
    <source>
        <dbReference type="Google" id="ProtNLM"/>
    </source>
</evidence>
<accession>A0ABY5NZ44</accession>
<comment type="caution">
    <text evidence="1">Lacks conserved residue(s) required for the propagation of feature annotation.</text>
</comment>
<name>A0ABY5NZ44_9ENTE</name>
<dbReference type="PANTHER" id="PTHR40398">
    <property type="entry name" value="PTS SYSTEM GLUCITOL/SORBITOL-SPECIFIC EIIA COMPONENT"/>
    <property type="match status" value="1"/>
</dbReference>
<reference evidence="2" key="1">
    <citation type="submission" date="2022-08" db="EMBL/GenBank/DDBJ databases">
        <title>Genome sequence of Vagococcus luciliae DSM 112651.</title>
        <authorList>
            <person name="Juan G."/>
            <person name="Anja P."/>
            <person name="Rolf D."/>
            <person name="Kampfer P."/>
            <person name="Vilcinskas A."/>
        </authorList>
    </citation>
    <scope>NUCLEOTIDE SEQUENCE</scope>
    <source>
        <strain evidence="2">G314FT</strain>
    </source>
</reference>
<dbReference type="InterPro" id="IPR004716">
    <property type="entry name" value="PTS_IIA_glucitol/sorbitol-sp"/>
</dbReference>
<dbReference type="Gene3D" id="2.40.33.40">
    <property type="entry name" value="Phosphotransferase system, glucitol/sorbitol-specific IIA component"/>
    <property type="match status" value="1"/>
</dbReference>
<dbReference type="Pfam" id="PF03829">
    <property type="entry name" value="PTSIIA_gutA"/>
    <property type="match status" value="1"/>
</dbReference>
<keyword evidence="3" id="KW-1185">Reference proteome</keyword>
<dbReference type="EMBL" id="CP102451">
    <property type="protein sequence ID" value="UUV98924.1"/>
    <property type="molecule type" value="Genomic_DNA"/>
</dbReference>
<protein>
    <recommendedName>
        <fullName evidence="4">PTS sorbitol transporter subunit IIA</fullName>
    </recommendedName>
</protein>
<proteinExistence type="predicted"/>
<dbReference type="SUPFAM" id="SSF141530">
    <property type="entry name" value="PTSIIA/GutA-like"/>
    <property type="match status" value="1"/>
</dbReference>
<reference evidence="2" key="2">
    <citation type="submission" date="2022-08" db="EMBL/GenBank/DDBJ databases">
        <authorList>
            <person name="Poehlein A."/>
            <person name="Guzman J."/>
            <person name="Daniel R."/>
            <person name="Vilcinskas A."/>
        </authorList>
    </citation>
    <scope>NUCLEOTIDE SEQUENCE</scope>
    <source>
        <strain evidence="2">G314FT</strain>
    </source>
</reference>
<evidence type="ECO:0000313" key="2">
    <source>
        <dbReference type="EMBL" id="UUV98924.1"/>
    </source>
</evidence>
<organism evidence="2 3">
    <name type="scientific">Vagococcus luciliae</name>
    <dbReference type="NCBI Taxonomy" id="2920380"/>
    <lineage>
        <taxon>Bacteria</taxon>
        <taxon>Bacillati</taxon>
        <taxon>Bacillota</taxon>
        <taxon>Bacilli</taxon>
        <taxon>Lactobacillales</taxon>
        <taxon>Enterococcaceae</taxon>
        <taxon>Vagococcus</taxon>
    </lineage>
</organism>
<evidence type="ECO:0000256" key="1">
    <source>
        <dbReference type="PROSITE-ProRule" id="PRU00420"/>
    </source>
</evidence>
<dbReference type="PROSITE" id="PS51097">
    <property type="entry name" value="PTS_EIIA_TYPE_5"/>
    <property type="match status" value="1"/>
</dbReference>
<gene>
    <name evidence="2" type="ORF">G314FT_10820</name>
</gene>
<evidence type="ECO:0000313" key="3">
    <source>
        <dbReference type="Proteomes" id="UP001058273"/>
    </source>
</evidence>
<sequence length="136" mass="15629">MLLWYSYIIKYYKSGEDVFMIKAVVKQIGEHSMDAKDEMIILFGEKVTNELEKFSVIQTIETDEPFNIEVGGTISFDDQEYHVVKIGPIANRQLDSMGHVSLMFKSPEGMDELSNAIYLEPYTFPVINEGTIITYR</sequence>
<dbReference type="PANTHER" id="PTHR40398:SF1">
    <property type="entry name" value="PTS SYSTEM GLUCITOL_SORBITOL-SPECIFIC EIIA COMPONENT"/>
    <property type="match status" value="1"/>
</dbReference>
<dbReference type="InterPro" id="IPR036665">
    <property type="entry name" value="PTS_IIA_glucitol/sorbitol_sf"/>
</dbReference>